<dbReference type="EMBL" id="MN739269">
    <property type="protein sequence ID" value="QHS96267.1"/>
    <property type="molecule type" value="Genomic_DNA"/>
</dbReference>
<dbReference type="AlphaFoldDB" id="A0A6C0BVB4"/>
<accession>A0A6C0BVB4</accession>
<reference evidence="1" key="1">
    <citation type="journal article" date="2020" name="Nature">
        <title>Giant virus diversity and host interactions through global metagenomics.</title>
        <authorList>
            <person name="Schulz F."/>
            <person name="Roux S."/>
            <person name="Paez-Espino D."/>
            <person name="Jungbluth S."/>
            <person name="Walsh D.A."/>
            <person name="Denef V.J."/>
            <person name="McMahon K.D."/>
            <person name="Konstantinidis K.T."/>
            <person name="Eloe-Fadrosh E.A."/>
            <person name="Kyrpides N.C."/>
            <person name="Woyke T."/>
        </authorList>
    </citation>
    <scope>NUCLEOTIDE SEQUENCE</scope>
    <source>
        <strain evidence="1">GVMAG-M-3300019093-7</strain>
    </source>
</reference>
<evidence type="ECO:0000313" key="1">
    <source>
        <dbReference type="EMBL" id="QHS96267.1"/>
    </source>
</evidence>
<protein>
    <submittedName>
        <fullName evidence="1">Uncharacterized protein</fullName>
    </submittedName>
</protein>
<sequence length="234" mass="27591">MPNAKTTIISDNTIHILSMVPDSIGAICNTSRKDHQLLSPTNHESSKYDNTLTIGSTCTDLNKPQSHPIFRFKFSQPFIDEIYVFSKVHQYDSRHDYKDAWNTWTENNSELISNETKRLENMNYMGDIMDKMFKSARYYFRKKSTIKKDPGERGIYVSLDKELLYAMDEHIKRNISTNIKMKPSDSVKEFQQINAEYIKEKTRDLCQEEGFDESMIENKIKKTYKNRYFMIMNP</sequence>
<proteinExistence type="predicted"/>
<organism evidence="1">
    <name type="scientific">viral metagenome</name>
    <dbReference type="NCBI Taxonomy" id="1070528"/>
    <lineage>
        <taxon>unclassified sequences</taxon>
        <taxon>metagenomes</taxon>
        <taxon>organismal metagenomes</taxon>
    </lineage>
</organism>
<name>A0A6C0BVB4_9ZZZZ</name>